<evidence type="ECO:0000256" key="2">
    <source>
        <dbReference type="ARBA" id="ARBA00023015"/>
    </source>
</evidence>
<dbReference type="GO" id="GO:0000978">
    <property type="term" value="F:RNA polymerase II cis-regulatory region sequence-specific DNA binding"/>
    <property type="evidence" value="ECO:0007669"/>
    <property type="project" value="TreeGrafter"/>
</dbReference>
<dbReference type="SMART" id="SM00066">
    <property type="entry name" value="GAL4"/>
    <property type="match status" value="1"/>
</dbReference>
<dbReference type="PROSITE" id="PS50048">
    <property type="entry name" value="ZN2_CY6_FUNGAL_2"/>
    <property type="match status" value="1"/>
</dbReference>
<keyword evidence="4" id="KW-0804">Transcription</keyword>
<feature type="region of interest" description="Disordered" evidence="7">
    <location>
        <begin position="1006"/>
        <end position="1027"/>
    </location>
</feature>
<proteinExistence type="predicted"/>
<dbReference type="HOGENOM" id="CLU_005934_0_0_1"/>
<dbReference type="InterPro" id="IPR050675">
    <property type="entry name" value="OAF3"/>
</dbReference>
<evidence type="ECO:0000313" key="10">
    <source>
        <dbReference type="Proteomes" id="UP000002037"/>
    </source>
</evidence>
<evidence type="ECO:0000256" key="7">
    <source>
        <dbReference type="SAM" id="MobiDB-lite"/>
    </source>
</evidence>
<organism evidence="9 10">
    <name type="scientific">Candida tropicalis (strain ATCC MYA-3404 / T1)</name>
    <name type="common">Yeast</name>
    <dbReference type="NCBI Taxonomy" id="294747"/>
    <lineage>
        <taxon>Eukaryota</taxon>
        <taxon>Fungi</taxon>
        <taxon>Dikarya</taxon>
        <taxon>Ascomycota</taxon>
        <taxon>Saccharomycotina</taxon>
        <taxon>Pichiomycetes</taxon>
        <taxon>Debaryomycetaceae</taxon>
        <taxon>Candida/Lodderomyces clade</taxon>
        <taxon>Candida</taxon>
    </lineage>
</organism>
<dbReference type="PANTHER" id="PTHR31069:SF12">
    <property type="entry name" value="TRANSCRIPTION FACTOR DOMAIN-CONTAINING PROTEIN"/>
    <property type="match status" value="1"/>
</dbReference>
<dbReference type="eggNOG" id="ENOG502QRPQ">
    <property type="taxonomic scope" value="Eukaryota"/>
</dbReference>
<evidence type="ECO:0000256" key="5">
    <source>
        <dbReference type="ARBA" id="ARBA00023242"/>
    </source>
</evidence>
<dbReference type="InterPro" id="IPR001138">
    <property type="entry name" value="Zn2Cys6_DnaBD"/>
</dbReference>
<feature type="coiled-coil region" evidence="6">
    <location>
        <begin position="84"/>
        <end position="111"/>
    </location>
</feature>
<dbReference type="GO" id="GO:0005634">
    <property type="term" value="C:nucleus"/>
    <property type="evidence" value="ECO:0007669"/>
    <property type="project" value="TreeGrafter"/>
</dbReference>
<dbReference type="SMART" id="SM00906">
    <property type="entry name" value="Fungal_trans"/>
    <property type="match status" value="1"/>
</dbReference>
<evidence type="ECO:0000313" key="9">
    <source>
        <dbReference type="EMBL" id="EER33878.1"/>
    </source>
</evidence>
<reference evidence="9 10" key="1">
    <citation type="journal article" date="2009" name="Nature">
        <title>Evolution of pathogenicity and sexual reproduction in eight Candida genomes.</title>
        <authorList>
            <person name="Butler G."/>
            <person name="Rasmussen M.D."/>
            <person name="Lin M.F."/>
            <person name="Santos M.A."/>
            <person name="Sakthikumar S."/>
            <person name="Munro C.A."/>
            <person name="Rheinbay E."/>
            <person name="Grabherr M."/>
            <person name="Forche A."/>
            <person name="Reedy J.L."/>
            <person name="Agrafioti I."/>
            <person name="Arnaud M.B."/>
            <person name="Bates S."/>
            <person name="Brown A.J."/>
            <person name="Brunke S."/>
            <person name="Costanzo M.C."/>
            <person name="Fitzpatrick D.A."/>
            <person name="de Groot P.W."/>
            <person name="Harris D."/>
            <person name="Hoyer L.L."/>
            <person name="Hube B."/>
            <person name="Klis F.M."/>
            <person name="Kodira C."/>
            <person name="Lennard N."/>
            <person name="Logue M.E."/>
            <person name="Martin R."/>
            <person name="Neiman A.M."/>
            <person name="Nikolaou E."/>
            <person name="Quail M.A."/>
            <person name="Quinn J."/>
            <person name="Santos M.C."/>
            <person name="Schmitzberger F.F."/>
            <person name="Sherlock G."/>
            <person name="Shah P."/>
            <person name="Silverstein K.A."/>
            <person name="Skrzypek M.S."/>
            <person name="Soll D."/>
            <person name="Staggs R."/>
            <person name="Stansfield I."/>
            <person name="Stumpf M.P."/>
            <person name="Sudbery P.E."/>
            <person name="Srikantha T."/>
            <person name="Zeng Q."/>
            <person name="Berman J."/>
            <person name="Berriman M."/>
            <person name="Heitman J."/>
            <person name="Gow N.A."/>
            <person name="Lorenz M.C."/>
            <person name="Birren B.W."/>
            <person name="Kellis M."/>
            <person name="Cuomo C.A."/>
        </authorList>
    </citation>
    <scope>NUCLEOTIDE SEQUENCE [LARGE SCALE GENOMIC DNA]</scope>
    <source>
        <strain evidence="10">ATCC MYA-3404 / T1</strain>
    </source>
</reference>
<dbReference type="Proteomes" id="UP000002037">
    <property type="component" value="Unassembled WGS sequence"/>
</dbReference>
<keyword evidence="5" id="KW-0539">Nucleus</keyword>
<accession>C5M8H4</accession>
<dbReference type="GeneID" id="8302085"/>
<sequence>METGITDKILPNSGTTRKRNRVILNCLNCKRRKVKCDRQSPCSRCIKSGLTCEYQQPEWNHNASSDIAPFKVQRLGGVSPNSNQTTNQSELQELKERIRQLENKNNNSNNSYSIDNGNLPLKRQTSMSHATSKEQINNYKYDPNNNATFIGINPYADISETINFYKDYNSIHVSSVTRKYNAGPFSWLALMKKDPALLQSWKKFRQQRSAHLQKLRQVSRNGKEPPSAIPLPKFENNEAILNPEETNKTNSLLPSVQDAEEDFRAKAIDRDGFNDVRLYGNIQRTSNLRSKITKKSEKNETEENSTKIATMNKQGISLGLTVYEGTIDKELQLIEKISMVLPKQKVVWKLVNKFFAKVYPFMPIIDETEFKTEISKIVGPEEYDETDVELTVEKRLDFAYLGILLTILRLTYLSLFSNRNGVNEDNLNTTDPSEEAQELKYLLSNPINITVTDVAQECLEQFDFLRKTNFTVLQCTFLLRLYCMFAPEDGDGADVGDSQTYNAMLIQMAYSMGINREPTTNISHGQWDILTDDLKMNNVQRKIWFFLVICDLIQGYKFGNPLCIDKKYYDTALPFYKPGNENIQDVEMEKHVIGTFSYFERYYEKLVTILDSTLDIKKDIKLSELTSQLTDFEVFLANNYGSLKDFLIPYDSKVYKYSFVKTMKCKNYINMRMFLNTIFYHLFLYYEKQQNTEFAFFYLKKVLASHLGEFFPNVFYLINDNHVNFGEVADLILNPTVESMIHKVSQINFALIVRLNSSFFSMRNNPKHAEKMDSDAGYRKKFAKISQAALRLRKVSDFLLMAMSKLSRRYYYAWRVTKALSFILKYANREELYSNQINQVNFLDINDEQLTELTNMIGISLERNSKARKSSDGDIDIPSTTAATEEVRSNCTLETVSTLGTNTNVFTNPTISSSTSKHPQDVIDPISMKPINVDSLFDNFDWEKDLNIINNPEIDNLWLQMAQMKNDSSHSTINNNNNNNYNMPINNNTSNSAFINLNNNGNSIGSANPITPSSVTSSNSESDYIRPDRSTRLSSDFGLFDTLPFERFFGGEGM</sequence>
<feature type="compositionally biased region" description="Low complexity" evidence="7">
    <location>
        <begin position="1006"/>
        <end position="1022"/>
    </location>
</feature>
<dbReference type="GO" id="GO:0006351">
    <property type="term" value="P:DNA-templated transcription"/>
    <property type="evidence" value="ECO:0007669"/>
    <property type="project" value="InterPro"/>
</dbReference>
<evidence type="ECO:0000259" key="8">
    <source>
        <dbReference type="PROSITE" id="PS50048"/>
    </source>
</evidence>
<gene>
    <name evidence="9" type="ORF">CTRG_02696</name>
</gene>
<dbReference type="GO" id="GO:0008270">
    <property type="term" value="F:zinc ion binding"/>
    <property type="evidence" value="ECO:0007669"/>
    <property type="project" value="InterPro"/>
</dbReference>
<evidence type="ECO:0000256" key="4">
    <source>
        <dbReference type="ARBA" id="ARBA00023163"/>
    </source>
</evidence>
<evidence type="ECO:0000256" key="3">
    <source>
        <dbReference type="ARBA" id="ARBA00023125"/>
    </source>
</evidence>
<keyword evidence="10" id="KW-1185">Reference proteome</keyword>
<dbReference type="InterPro" id="IPR007219">
    <property type="entry name" value="XnlR_reg_dom"/>
</dbReference>
<protein>
    <recommendedName>
        <fullName evidence="8">Zn(2)-C6 fungal-type domain-containing protein</fullName>
    </recommendedName>
</protein>
<dbReference type="OrthoDB" id="2943660at2759"/>
<dbReference type="SUPFAM" id="SSF57701">
    <property type="entry name" value="Zn2/Cys6 DNA-binding domain"/>
    <property type="match status" value="1"/>
</dbReference>
<name>C5M8H4_CANTT</name>
<dbReference type="PANTHER" id="PTHR31069">
    <property type="entry name" value="OLEATE-ACTIVATED TRANSCRIPTION FACTOR 1-RELATED"/>
    <property type="match status" value="1"/>
</dbReference>
<dbReference type="InterPro" id="IPR036864">
    <property type="entry name" value="Zn2-C6_fun-type_DNA-bd_sf"/>
</dbReference>
<dbReference type="KEGG" id="ctp:CTRG_02696"/>
<keyword evidence="3" id="KW-0238">DNA-binding</keyword>
<evidence type="ECO:0000256" key="6">
    <source>
        <dbReference type="SAM" id="Coils"/>
    </source>
</evidence>
<feature type="domain" description="Zn(2)-C6 fungal-type" evidence="8">
    <location>
        <begin position="25"/>
        <end position="54"/>
    </location>
</feature>
<dbReference type="GO" id="GO:0045944">
    <property type="term" value="P:positive regulation of transcription by RNA polymerase II"/>
    <property type="evidence" value="ECO:0007669"/>
    <property type="project" value="TreeGrafter"/>
</dbReference>
<keyword evidence="6" id="KW-0175">Coiled coil</keyword>
<dbReference type="VEuPathDB" id="FungiDB:CTRG_02696"/>
<dbReference type="GO" id="GO:0000981">
    <property type="term" value="F:DNA-binding transcription factor activity, RNA polymerase II-specific"/>
    <property type="evidence" value="ECO:0007669"/>
    <property type="project" value="InterPro"/>
</dbReference>
<keyword evidence="1" id="KW-0479">Metal-binding</keyword>
<evidence type="ECO:0000256" key="1">
    <source>
        <dbReference type="ARBA" id="ARBA00022723"/>
    </source>
</evidence>
<dbReference type="CDD" id="cd12148">
    <property type="entry name" value="fungal_TF_MHR"/>
    <property type="match status" value="1"/>
</dbReference>
<dbReference type="RefSeq" id="XP_002548399.1">
    <property type="nucleotide sequence ID" value="XM_002548353.1"/>
</dbReference>
<dbReference type="CDD" id="cd00067">
    <property type="entry name" value="GAL4"/>
    <property type="match status" value="1"/>
</dbReference>
<keyword evidence="2" id="KW-0805">Transcription regulation</keyword>
<dbReference type="AlphaFoldDB" id="C5M8H4"/>
<dbReference type="Gene3D" id="4.10.240.10">
    <property type="entry name" value="Zn(2)-C6 fungal-type DNA-binding domain"/>
    <property type="match status" value="1"/>
</dbReference>
<dbReference type="EMBL" id="GG692397">
    <property type="protein sequence ID" value="EER33878.1"/>
    <property type="molecule type" value="Genomic_DNA"/>
</dbReference>
<dbReference type="Pfam" id="PF00172">
    <property type="entry name" value="Zn_clus"/>
    <property type="match status" value="1"/>
</dbReference>